<organism evidence="1 2">
    <name type="scientific">Chara braunii</name>
    <name type="common">Braun's stonewort</name>
    <dbReference type="NCBI Taxonomy" id="69332"/>
    <lineage>
        <taxon>Eukaryota</taxon>
        <taxon>Viridiplantae</taxon>
        <taxon>Streptophyta</taxon>
        <taxon>Charophyceae</taxon>
        <taxon>Charales</taxon>
        <taxon>Characeae</taxon>
        <taxon>Chara</taxon>
    </lineage>
</organism>
<proteinExistence type="predicted"/>
<sequence>MDIHVALRGRVLGKTITYYELRHHRGDEDGHLSDFANDMTGHEVRHYEVHANGEKVLHVSVALGFVGDLMRKAISYAMKVGRAIPNRWDGGLDVLVDVIDLLMSNLVNEFEDHMSDPADFRVHSDPRLHNRPGLRGDIRHLKA</sequence>
<accession>A0A388K2X5</accession>
<dbReference type="EMBL" id="BFEA01000049">
    <property type="protein sequence ID" value="GBG64375.1"/>
    <property type="molecule type" value="Genomic_DNA"/>
</dbReference>
<gene>
    <name evidence="1" type="ORF">CBR_g41576</name>
</gene>
<protein>
    <submittedName>
        <fullName evidence="1">Uncharacterized protein</fullName>
    </submittedName>
</protein>
<dbReference type="Gramene" id="GBG64375">
    <property type="protein sequence ID" value="GBG64375"/>
    <property type="gene ID" value="CBR_g41576"/>
</dbReference>
<dbReference type="AlphaFoldDB" id="A0A388K2X5"/>
<comment type="caution">
    <text evidence="1">The sequence shown here is derived from an EMBL/GenBank/DDBJ whole genome shotgun (WGS) entry which is preliminary data.</text>
</comment>
<evidence type="ECO:0000313" key="2">
    <source>
        <dbReference type="Proteomes" id="UP000265515"/>
    </source>
</evidence>
<name>A0A388K2X5_CHABU</name>
<dbReference type="Proteomes" id="UP000265515">
    <property type="component" value="Unassembled WGS sequence"/>
</dbReference>
<keyword evidence="2" id="KW-1185">Reference proteome</keyword>
<reference evidence="1 2" key="1">
    <citation type="journal article" date="2018" name="Cell">
        <title>The Chara Genome: Secondary Complexity and Implications for Plant Terrestrialization.</title>
        <authorList>
            <person name="Nishiyama T."/>
            <person name="Sakayama H."/>
            <person name="Vries J.D."/>
            <person name="Buschmann H."/>
            <person name="Saint-Marcoux D."/>
            <person name="Ullrich K.K."/>
            <person name="Haas F.B."/>
            <person name="Vanderstraeten L."/>
            <person name="Becker D."/>
            <person name="Lang D."/>
            <person name="Vosolsobe S."/>
            <person name="Rombauts S."/>
            <person name="Wilhelmsson P.K.I."/>
            <person name="Janitza P."/>
            <person name="Kern R."/>
            <person name="Heyl A."/>
            <person name="Rumpler F."/>
            <person name="Villalobos L.I.A.C."/>
            <person name="Clay J.M."/>
            <person name="Skokan R."/>
            <person name="Toyoda A."/>
            <person name="Suzuki Y."/>
            <person name="Kagoshima H."/>
            <person name="Schijlen E."/>
            <person name="Tajeshwar N."/>
            <person name="Catarino B."/>
            <person name="Hetherington A.J."/>
            <person name="Saltykova A."/>
            <person name="Bonnot C."/>
            <person name="Breuninger H."/>
            <person name="Symeonidi A."/>
            <person name="Radhakrishnan G.V."/>
            <person name="Van Nieuwerburgh F."/>
            <person name="Deforce D."/>
            <person name="Chang C."/>
            <person name="Karol K.G."/>
            <person name="Hedrich R."/>
            <person name="Ulvskov P."/>
            <person name="Glockner G."/>
            <person name="Delwiche C.F."/>
            <person name="Petrasek J."/>
            <person name="Van de Peer Y."/>
            <person name="Friml J."/>
            <person name="Beilby M."/>
            <person name="Dolan L."/>
            <person name="Kohara Y."/>
            <person name="Sugano S."/>
            <person name="Fujiyama A."/>
            <person name="Delaux P.-M."/>
            <person name="Quint M."/>
            <person name="TheiBen G."/>
            <person name="Hagemann M."/>
            <person name="Harholt J."/>
            <person name="Dunand C."/>
            <person name="Zachgo S."/>
            <person name="Langdale J."/>
            <person name="Maumus F."/>
            <person name="Straeten D.V.D."/>
            <person name="Gould S.B."/>
            <person name="Rensing S.A."/>
        </authorList>
    </citation>
    <scope>NUCLEOTIDE SEQUENCE [LARGE SCALE GENOMIC DNA]</scope>
    <source>
        <strain evidence="1 2">S276</strain>
    </source>
</reference>
<evidence type="ECO:0000313" key="1">
    <source>
        <dbReference type="EMBL" id="GBG64375.1"/>
    </source>
</evidence>